<evidence type="ECO:0000313" key="1">
    <source>
        <dbReference type="EMBL" id="CAG8566523.1"/>
    </source>
</evidence>
<dbReference type="EMBL" id="CAJVPK010001030">
    <property type="protein sequence ID" value="CAG8566523.1"/>
    <property type="molecule type" value="Genomic_DNA"/>
</dbReference>
<reference evidence="1" key="1">
    <citation type="submission" date="2021-06" db="EMBL/GenBank/DDBJ databases">
        <authorList>
            <person name="Kallberg Y."/>
            <person name="Tangrot J."/>
            <person name="Rosling A."/>
        </authorList>
    </citation>
    <scope>NUCLEOTIDE SEQUENCE</scope>
    <source>
        <strain evidence="1">AZ414A</strain>
    </source>
</reference>
<organism evidence="1 2">
    <name type="scientific">Diversispora eburnea</name>
    <dbReference type="NCBI Taxonomy" id="1213867"/>
    <lineage>
        <taxon>Eukaryota</taxon>
        <taxon>Fungi</taxon>
        <taxon>Fungi incertae sedis</taxon>
        <taxon>Mucoromycota</taxon>
        <taxon>Glomeromycotina</taxon>
        <taxon>Glomeromycetes</taxon>
        <taxon>Diversisporales</taxon>
        <taxon>Diversisporaceae</taxon>
        <taxon>Diversispora</taxon>
    </lineage>
</organism>
<evidence type="ECO:0000313" key="2">
    <source>
        <dbReference type="Proteomes" id="UP000789706"/>
    </source>
</evidence>
<name>A0A9N9FW02_9GLOM</name>
<dbReference type="AlphaFoldDB" id="A0A9N9FW02"/>
<dbReference type="Proteomes" id="UP000789706">
    <property type="component" value="Unassembled WGS sequence"/>
</dbReference>
<gene>
    <name evidence="1" type="ORF">DEBURN_LOCUS7855</name>
</gene>
<sequence>NIDETPVFFDMVGNTTIEVKGSKTVKIQITGNDKNRGLLKKKSLLILNSFEVYKTPQVKFAFKDENSNLACQWMAVGNFDLTKGDNIKKPGYNVIYHMIYESDGENNYKANYDREVILKDDISAYDSDIEDNENNILSD</sequence>
<feature type="non-terminal residue" evidence="1">
    <location>
        <position position="1"/>
    </location>
</feature>
<keyword evidence="2" id="KW-1185">Reference proteome</keyword>
<accession>A0A9N9FW02</accession>
<dbReference type="OrthoDB" id="2426957at2759"/>
<comment type="caution">
    <text evidence="1">The sequence shown here is derived from an EMBL/GenBank/DDBJ whole genome shotgun (WGS) entry which is preliminary data.</text>
</comment>
<protein>
    <submittedName>
        <fullName evidence="1">3765_t:CDS:1</fullName>
    </submittedName>
</protein>
<proteinExistence type="predicted"/>